<dbReference type="Pfam" id="PF00106">
    <property type="entry name" value="adh_short"/>
    <property type="match status" value="1"/>
</dbReference>
<dbReference type="PANTHER" id="PTHR44196">
    <property type="entry name" value="DEHYDROGENASE/REDUCTASE SDR FAMILY MEMBER 7B"/>
    <property type="match status" value="1"/>
</dbReference>
<reference evidence="5 6" key="1">
    <citation type="journal article" date="2013" name="Genome Announc.">
        <title>Draft Genome Sequence of 'Candidatus Halobonum tyrrellensis' Strain G22, Isolated from the Hypersaline Waters of Lake Tyrrell, Australia.</title>
        <authorList>
            <person name="Ugalde J.A."/>
            <person name="Narasingarao P."/>
            <person name="Kuo S."/>
            <person name="Podell S."/>
            <person name="Allen E.E."/>
        </authorList>
    </citation>
    <scope>NUCLEOTIDE SEQUENCE [LARGE SCALE GENOMIC DNA]</scope>
    <source>
        <strain evidence="5 6">G22</strain>
    </source>
</reference>
<organism evidence="5 6">
    <name type="scientific">Candidatus Halobonum tyrrellensis G22</name>
    <dbReference type="NCBI Taxonomy" id="1324957"/>
    <lineage>
        <taxon>Archaea</taxon>
        <taxon>Methanobacteriati</taxon>
        <taxon>Methanobacteriota</taxon>
        <taxon>Stenosarchaea group</taxon>
        <taxon>Halobacteria</taxon>
        <taxon>Halobacteriales</taxon>
        <taxon>Haloferacaceae</taxon>
        <taxon>Candidatus Halobonum</taxon>
    </lineage>
</organism>
<comment type="caution">
    <text evidence="5">The sequence shown here is derived from an EMBL/GenBank/DDBJ whole genome shotgun (WGS) entry which is preliminary data.</text>
</comment>
<dbReference type="SUPFAM" id="SSF51735">
    <property type="entry name" value="NAD(P)-binding Rossmann-fold domains"/>
    <property type="match status" value="1"/>
</dbReference>
<dbReference type="STRING" id="1324957.K933_10417"/>
<name>V4IY62_9EURY</name>
<evidence type="ECO:0000313" key="5">
    <source>
        <dbReference type="EMBL" id="ESP88097.1"/>
    </source>
</evidence>
<feature type="domain" description="Ketoreductase" evidence="4">
    <location>
        <begin position="7"/>
        <end position="191"/>
    </location>
</feature>
<keyword evidence="6" id="KW-1185">Reference proteome</keyword>
<accession>V4IY62</accession>
<dbReference type="AlphaFoldDB" id="V4IY62"/>
<dbReference type="FunFam" id="3.40.50.720:FF:000084">
    <property type="entry name" value="Short-chain dehydrogenase reductase"/>
    <property type="match status" value="1"/>
</dbReference>
<proteinExistence type="inferred from homology"/>
<dbReference type="CDD" id="cd05233">
    <property type="entry name" value="SDR_c"/>
    <property type="match status" value="1"/>
</dbReference>
<dbReference type="GO" id="GO:0016491">
    <property type="term" value="F:oxidoreductase activity"/>
    <property type="evidence" value="ECO:0007669"/>
    <property type="project" value="UniProtKB-KW"/>
</dbReference>
<protein>
    <submittedName>
        <fullName evidence="5">Oxidoreductase</fullName>
    </submittedName>
</protein>
<gene>
    <name evidence="5" type="ORF">K933_10417</name>
</gene>
<dbReference type="PANTHER" id="PTHR44196:SF1">
    <property type="entry name" value="DEHYDROGENASE_REDUCTASE SDR FAMILY MEMBER 7B"/>
    <property type="match status" value="1"/>
</dbReference>
<evidence type="ECO:0000256" key="2">
    <source>
        <dbReference type="ARBA" id="ARBA00023002"/>
    </source>
</evidence>
<dbReference type="eggNOG" id="arCOG01265">
    <property type="taxonomic scope" value="Archaea"/>
</dbReference>
<evidence type="ECO:0000259" key="4">
    <source>
        <dbReference type="SMART" id="SM00822"/>
    </source>
</evidence>
<evidence type="ECO:0000256" key="1">
    <source>
        <dbReference type="ARBA" id="ARBA00006484"/>
    </source>
</evidence>
<dbReference type="PATRIC" id="fig|1324957.4.peg.2114"/>
<keyword evidence="2" id="KW-0560">Oxidoreductase</keyword>
<sequence length="245" mass="25834">MRSLDGETAVVTGASSGIGEAIAHHLAEAGANVVLGARRLDQLDRIAADLAAEYGAAALPVETDVTDREQVDALVDAAVSEFGALDALVNNAGVGLGGEVESMDDDDYHTMTDVNVDGMFYATRAALPHVRETQGTLVFIGSFAGHHPRPGNPVYAATKWWTRGFAHSLEGQVGDDGVAVSVINPSEVRTEFGGEDGEAFEDRFEPGDVTDPAAVAEAVGFALAREAPDTVSELNLYRRDKFAEF</sequence>
<dbReference type="SMART" id="SM00822">
    <property type="entry name" value="PKS_KR"/>
    <property type="match status" value="1"/>
</dbReference>
<evidence type="ECO:0000313" key="6">
    <source>
        <dbReference type="Proteomes" id="UP000017840"/>
    </source>
</evidence>
<dbReference type="PRINTS" id="PR00081">
    <property type="entry name" value="GDHRDH"/>
</dbReference>
<dbReference type="InterPro" id="IPR057326">
    <property type="entry name" value="KR_dom"/>
</dbReference>
<dbReference type="Gene3D" id="3.40.50.720">
    <property type="entry name" value="NAD(P)-binding Rossmann-like Domain"/>
    <property type="match status" value="1"/>
</dbReference>
<evidence type="ECO:0000256" key="3">
    <source>
        <dbReference type="RuleBase" id="RU000363"/>
    </source>
</evidence>
<comment type="similarity">
    <text evidence="1 3">Belongs to the short-chain dehydrogenases/reductases (SDR) family.</text>
</comment>
<dbReference type="GO" id="GO:0016020">
    <property type="term" value="C:membrane"/>
    <property type="evidence" value="ECO:0007669"/>
    <property type="project" value="TreeGrafter"/>
</dbReference>
<dbReference type="RefSeq" id="WP_023394666.1">
    <property type="nucleotide sequence ID" value="NZ_ASGZ01000034.1"/>
</dbReference>
<dbReference type="PRINTS" id="PR00080">
    <property type="entry name" value="SDRFAMILY"/>
</dbReference>
<dbReference type="OrthoDB" id="161871at2157"/>
<dbReference type="InterPro" id="IPR036291">
    <property type="entry name" value="NAD(P)-bd_dom_sf"/>
</dbReference>
<dbReference type="InterPro" id="IPR002347">
    <property type="entry name" value="SDR_fam"/>
</dbReference>
<dbReference type="EMBL" id="ASGZ01000034">
    <property type="protein sequence ID" value="ESP88097.1"/>
    <property type="molecule type" value="Genomic_DNA"/>
</dbReference>
<dbReference type="Proteomes" id="UP000017840">
    <property type="component" value="Unassembled WGS sequence"/>
</dbReference>